<feature type="compositionally biased region" description="Polar residues" evidence="1">
    <location>
        <begin position="33"/>
        <end position="47"/>
    </location>
</feature>
<evidence type="ECO:0000313" key="3">
    <source>
        <dbReference type="EMBL" id="PNE38074.1"/>
    </source>
</evidence>
<name>A0A2N8PAM3_STRNR</name>
<dbReference type="Proteomes" id="UP000236047">
    <property type="component" value="Unassembled WGS sequence"/>
</dbReference>
<feature type="region of interest" description="Disordered" evidence="1">
    <location>
        <begin position="30"/>
        <end position="50"/>
    </location>
</feature>
<reference evidence="4" key="1">
    <citation type="submission" date="2015-09" db="EMBL/GenBank/DDBJ databases">
        <authorList>
            <person name="Graham D.E."/>
            <person name="Mahan K.M."/>
            <person name="Klingeman D.M."/>
            <person name="Fida T."/>
            <person name="Giannone R.J."/>
            <person name="Hettich R.L."/>
            <person name="Parry R.J."/>
            <person name="Spain J.C."/>
        </authorList>
    </citation>
    <scope>NUCLEOTIDE SEQUENCE [LARGE SCALE GENOMIC DNA]</scope>
    <source>
        <strain evidence="4">JCM 4701</strain>
    </source>
</reference>
<gene>
    <name evidence="3" type="ORF">AOB60_28435</name>
</gene>
<feature type="chain" id="PRO_5038466019" description="PknH-like extracellular domain-containing protein" evidence="2">
    <location>
        <begin position="25"/>
        <end position="246"/>
    </location>
</feature>
<sequence length="246" mass="24706">MDRSSSPPRYVAAVLAAGVLMATAACTGGGPSGSATKSASPSAQLTGGQAEASLISPSALGAQWNPAAGGGTGRQDALLRSKANKANCQTLLERLRSGNLIGATPTAKATEAFTEPSRNARMTYQVAAFSQADAVKGMAWLKTLPNVCDGFTAVDPSGNKAIAQVVQTSLPKAGDDRFGVRMSMVTTVQGLKTTLALEAAAARIGPNAISVTNGGLGGAGHADTQQAIQSGAQRLQKVLAGQTPQG</sequence>
<dbReference type="RefSeq" id="WP_073449303.1">
    <property type="nucleotide sequence ID" value="NZ_LJSN01000003.1"/>
</dbReference>
<feature type="signal peptide" evidence="2">
    <location>
        <begin position="1"/>
        <end position="24"/>
    </location>
</feature>
<dbReference type="EMBL" id="LJSN01000003">
    <property type="protein sequence ID" value="PNE38074.1"/>
    <property type="molecule type" value="Genomic_DNA"/>
</dbReference>
<accession>A0A2N8PAM3</accession>
<keyword evidence="2" id="KW-0732">Signal</keyword>
<evidence type="ECO:0000256" key="1">
    <source>
        <dbReference type="SAM" id="MobiDB-lite"/>
    </source>
</evidence>
<organism evidence="3 4">
    <name type="scientific">Streptomyces noursei</name>
    <name type="common">Streptomyces albulus</name>
    <dbReference type="NCBI Taxonomy" id="1971"/>
    <lineage>
        <taxon>Bacteria</taxon>
        <taxon>Bacillati</taxon>
        <taxon>Actinomycetota</taxon>
        <taxon>Actinomycetes</taxon>
        <taxon>Kitasatosporales</taxon>
        <taxon>Streptomycetaceae</taxon>
        <taxon>Streptomyces</taxon>
    </lineage>
</organism>
<proteinExistence type="predicted"/>
<dbReference type="AlphaFoldDB" id="A0A2N8PAM3"/>
<evidence type="ECO:0000256" key="2">
    <source>
        <dbReference type="SAM" id="SignalP"/>
    </source>
</evidence>
<protein>
    <recommendedName>
        <fullName evidence="5">PknH-like extracellular domain-containing protein</fullName>
    </recommendedName>
</protein>
<comment type="caution">
    <text evidence="3">The sequence shown here is derived from an EMBL/GenBank/DDBJ whole genome shotgun (WGS) entry which is preliminary data.</text>
</comment>
<evidence type="ECO:0008006" key="5">
    <source>
        <dbReference type="Google" id="ProtNLM"/>
    </source>
</evidence>
<keyword evidence="4" id="KW-1185">Reference proteome</keyword>
<evidence type="ECO:0000313" key="4">
    <source>
        <dbReference type="Proteomes" id="UP000236047"/>
    </source>
</evidence>
<dbReference type="PROSITE" id="PS51257">
    <property type="entry name" value="PROKAR_LIPOPROTEIN"/>
    <property type="match status" value="1"/>
</dbReference>